<feature type="transmembrane region" description="Helical" evidence="1">
    <location>
        <begin position="93"/>
        <end position="114"/>
    </location>
</feature>
<gene>
    <name evidence="3" type="ORF">CDEB00056_LOCUS13101</name>
</gene>
<proteinExistence type="predicted"/>
<accession>A0A7S3VAW3</accession>
<evidence type="ECO:0000256" key="1">
    <source>
        <dbReference type="SAM" id="Phobius"/>
    </source>
</evidence>
<dbReference type="EMBL" id="HBIO01017041">
    <property type="protein sequence ID" value="CAE0468248.1"/>
    <property type="molecule type" value="Transcribed_RNA"/>
</dbReference>
<reference evidence="3" key="1">
    <citation type="submission" date="2021-01" db="EMBL/GenBank/DDBJ databases">
        <authorList>
            <person name="Corre E."/>
            <person name="Pelletier E."/>
            <person name="Niang G."/>
            <person name="Scheremetjew M."/>
            <person name="Finn R."/>
            <person name="Kale V."/>
            <person name="Holt S."/>
            <person name="Cochrane G."/>
            <person name="Meng A."/>
            <person name="Brown T."/>
            <person name="Cohen L."/>
        </authorList>
    </citation>
    <scope>NUCLEOTIDE SEQUENCE</scope>
    <source>
        <strain evidence="3">MM31A-1</strain>
    </source>
</reference>
<feature type="chain" id="PRO_5030876052" evidence="2">
    <location>
        <begin position="32"/>
        <end position="115"/>
    </location>
</feature>
<name>A0A7S3VAW3_9STRA</name>
<evidence type="ECO:0000256" key="2">
    <source>
        <dbReference type="SAM" id="SignalP"/>
    </source>
</evidence>
<evidence type="ECO:0000313" key="3">
    <source>
        <dbReference type="EMBL" id="CAE0468248.1"/>
    </source>
</evidence>
<dbReference type="AlphaFoldDB" id="A0A7S3VAW3"/>
<keyword evidence="1" id="KW-0472">Membrane</keyword>
<organism evidence="3">
    <name type="scientific">Chaetoceros debilis</name>
    <dbReference type="NCBI Taxonomy" id="122233"/>
    <lineage>
        <taxon>Eukaryota</taxon>
        <taxon>Sar</taxon>
        <taxon>Stramenopiles</taxon>
        <taxon>Ochrophyta</taxon>
        <taxon>Bacillariophyta</taxon>
        <taxon>Coscinodiscophyceae</taxon>
        <taxon>Chaetocerotophycidae</taxon>
        <taxon>Chaetocerotales</taxon>
        <taxon>Chaetocerotaceae</taxon>
        <taxon>Chaetoceros</taxon>
    </lineage>
</organism>
<keyword evidence="1" id="KW-1133">Transmembrane helix</keyword>
<keyword evidence="1" id="KW-0812">Transmembrane</keyword>
<keyword evidence="2" id="KW-0732">Signal</keyword>
<feature type="signal peptide" evidence="2">
    <location>
        <begin position="1"/>
        <end position="31"/>
    </location>
</feature>
<protein>
    <submittedName>
        <fullName evidence="3">Uncharacterized protein</fullName>
    </submittedName>
</protein>
<feature type="transmembrane region" description="Helical" evidence="1">
    <location>
        <begin position="53"/>
        <end position="73"/>
    </location>
</feature>
<sequence length="115" mass="12395">MPCRAPCCRPTSRCRCATLKSLVALLEVVLDLNQIVIIAMAPEARKEILHAKVWLVLVTSSVGPAAAPLLLSPAPSCGSNKKASEEVSAFRRLMTHISACPCLNVFMIVLYCCVL</sequence>